<reference evidence="1" key="1">
    <citation type="submission" date="2013-09" db="EMBL/GenBank/DDBJ databases">
        <title>Complete nucleotide sequence of Streptomyces linear plasmid pFRL2.</title>
        <authorList>
            <person name="Chen Z."/>
            <person name="Fang P."/>
            <person name="Qin Z."/>
        </authorList>
    </citation>
    <scope>NUCLEOTIDE SEQUENCE</scope>
    <source>
        <plasmid evidence="1">pFRL2</plasmid>
    </source>
</reference>
<evidence type="ECO:0000313" key="1">
    <source>
        <dbReference type="EMBL" id="AHE38763.1"/>
    </source>
</evidence>
<protein>
    <submittedName>
        <fullName evidence="1">Uncharacterized protein</fullName>
    </submittedName>
</protein>
<gene>
    <name evidence="1" type="ORF">pFRL2_88c</name>
</gene>
<organism evidence="1">
    <name type="scientific">Streptomyces sp. FR1</name>
    <dbReference type="NCBI Taxonomy" id="349971"/>
    <lineage>
        <taxon>Bacteria</taxon>
        <taxon>Bacillati</taxon>
        <taxon>Actinomycetota</taxon>
        <taxon>Actinomycetes</taxon>
        <taxon>Kitasatosporales</taxon>
        <taxon>Streptomycetaceae</taxon>
        <taxon>Streptomyces</taxon>
    </lineage>
</organism>
<geneLocation type="plasmid" evidence="1">
    <name>pFRL2</name>
</geneLocation>
<keyword evidence="1" id="KW-0614">Plasmid</keyword>
<proteinExistence type="predicted"/>
<dbReference type="AlphaFoldDB" id="V9Z3S1"/>
<dbReference type="EMBL" id="KF602047">
    <property type="protein sequence ID" value="AHE38763.1"/>
    <property type="molecule type" value="Genomic_DNA"/>
</dbReference>
<name>V9Z3S1_9ACTN</name>
<sequence length="68" mass="7133">MRGLTDRCASDADGCQILVRQLLGAGGSLAGHPGEHPRVRLGFVPTVCSPPESSSEVMYQASSERPPP</sequence>
<accession>V9Z3S1</accession>